<dbReference type="InterPro" id="IPR001757">
    <property type="entry name" value="P_typ_ATPase"/>
</dbReference>
<dbReference type="SFLD" id="SFLDF00027">
    <property type="entry name" value="p-type_atpase"/>
    <property type="match status" value="1"/>
</dbReference>
<keyword evidence="13 16" id="KW-1133">Transmembrane helix</keyword>
<feature type="binding site" evidence="16">
    <location>
        <position position="378"/>
    </location>
    <ligand>
        <name>ATP</name>
        <dbReference type="ChEBI" id="CHEBI:30616"/>
    </ligand>
</feature>
<keyword evidence="12 16" id="KW-1278">Translocase</keyword>
<dbReference type="InterPro" id="IPR008250">
    <property type="entry name" value="ATPase_P-typ_transduc_dom_A_sf"/>
</dbReference>
<evidence type="ECO:0000256" key="4">
    <source>
        <dbReference type="ARBA" id="ARBA00022538"/>
    </source>
</evidence>
<dbReference type="NCBIfam" id="TIGR01494">
    <property type="entry name" value="ATPase_P-type"/>
    <property type="match status" value="1"/>
</dbReference>
<dbReference type="InterPro" id="IPR023214">
    <property type="entry name" value="HAD_sf"/>
</dbReference>
<dbReference type="NCBIfam" id="TIGR01497">
    <property type="entry name" value="kdpB"/>
    <property type="match status" value="1"/>
</dbReference>
<keyword evidence="10 16" id="KW-0460">Magnesium</keyword>
<dbReference type="SFLD" id="SFLDG00002">
    <property type="entry name" value="C1.7:_P-type_atpase_like"/>
    <property type="match status" value="1"/>
</dbReference>
<feature type="domain" description="P-type ATPase A" evidence="18">
    <location>
        <begin position="132"/>
        <end position="224"/>
    </location>
</feature>
<dbReference type="InterPro" id="IPR023299">
    <property type="entry name" value="ATPase_P-typ_cyto_dom_N"/>
</dbReference>
<evidence type="ECO:0000256" key="11">
    <source>
        <dbReference type="ARBA" id="ARBA00022958"/>
    </source>
</evidence>
<dbReference type="PRINTS" id="PR00119">
    <property type="entry name" value="CATATPASE"/>
</dbReference>
<dbReference type="InterPro" id="IPR006391">
    <property type="entry name" value="P-type_ATPase_bsu_IA"/>
</dbReference>
<feature type="binding site" evidence="16">
    <location>
        <position position="566"/>
    </location>
    <ligand>
        <name>Mg(2+)</name>
        <dbReference type="ChEBI" id="CHEBI:18420"/>
    </ligand>
</feature>
<feature type="transmembrane region" description="Helical" evidence="16">
    <location>
        <begin position="700"/>
        <end position="720"/>
    </location>
</feature>
<organism evidence="19 20">
    <name type="scientific">Actinomadura graeca</name>
    <dbReference type="NCBI Taxonomy" id="2750812"/>
    <lineage>
        <taxon>Bacteria</taxon>
        <taxon>Bacillati</taxon>
        <taxon>Actinomycetota</taxon>
        <taxon>Actinomycetes</taxon>
        <taxon>Streptosporangiales</taxon>
        <taxon>Thermomonosporaceae</taxon>
        <taxon>Actinomadura</taxon>
    </lineage>
</organism>
<evidence type="ECO:0000256" key="15">
    <source>
        <dbReference type="ARBA" id="ARBA00023136"/>
    </source>
</evidence>
<proteinExistence type="inferred from homology"/>
<dbReference type="Proteomes" id="UP001049518">
    <property type="component" value="Chromosome"/>
</dbReference>
<keyword evidence="15 16" id="KW-0472">Membrane</keyword>
<feature type="binding site" evidence="16">
    <location>
        <position position="374"/>
    </location>
    <ligand>
        <name>ATP</name>
        <dbReference type="ChEBI" id="CHEBI:30616"/>
    </ligand>
</feature>
<keyword evidence="7 16" id="KW-0479">Metal-binding</keyword>
<keyword evidence="20" id="KW-1185">Reference proteome</keyword>
<comment type="similarity">
    <text evidence="16">Belongs to the cation transport ATPase (P-type) (TC 3.A.3) family. Type IA subfamily.</text>
</comment>
<dbReference type="Pfam" id="PF00122">
    <property type="entry name" value="E1-E2_ATPase"/>
    <property type="match status" value="1"/>
</dbReference>
<keyword evidence="2 16" id="KW-0813">Transport</keyword>
<keyword evidence="11 16" id="KW-0630">Potassium</keyword>
<evidence type="ECO:0000256" key="6">
    <source>
        <dbReference type="ARBA" id="ARBA00022692"/>
    </source>
</evidence>
<dbReference type="SUPFAM" id="SSF81653">
    <property type="entry name" value="Calcium ATPase, transduction domain A"/>
    <property type="match status" value="1"/>
</dbReference>
<dbReference type="InterPro" id="IPR044492">
    <property type="entry name" value="P_typ_ATPase_HD_dom"/>
</dbReference>
<evidence type="ECO:0000313" key="19">
    <source>
        <dbReference type="EMBL" id="QXJ22187.1"/>
    </source>
</evidence>
<evidence type="ECO:0000256" key="8">
    <source>
        <dbReference type="ARBA" id="ARBA00022741"/>
    </source>
</evidence>
<sequence length="727" mass="75512">MTAQTTEAPVPSPAPPPTRRGGRVQGGLLDPAQLVRSVPDALRKLDPRTLWRNPVMLIVEIGAVWTTVLAALDPGVFAWSIVVWLWLTVVFANLAEAVAEGRGKAQADALRRAKTDAVARRLVGWAAGRPGASEERVPAPDLRRGDHVVVEAGEIIPGDGDVVEGIASVDESAITGESAPVIRESGGDRSAVTGGTKVLSDRIVVRITQMPGESFIDRMISLVEGADRQKTPNEIALNILLAALTIVFLLAVATLQPMAIYSKGANPGVADSVALDGHGVTGVVLVSLLVCLIPTTIGALLSAIGIAGMDRLVQRNVLAMSGRAVEAAGDVDTLLLDKTGTITLGNRQASALIPVDGVGEAELADAAQLSSLADGTPEGRSVVVLAKQRYDLRERHAGELTRATWVPFTAQTRMSGVDLNGDGDGDGGQGRMLRKGAASAVAAWVRGQGGTVPDGLGRTVDGVSAGGGTPLVVGEATDGGARVLGVIHLKDVVKAGMRERFDEMRRMGIRTVMITGDNPLTARAIADEAGVDGFLAEARPEDKLALIRREQDGGRLVAMTGDGTNDAPALAQADVGVAMNTGTSAAKEAGNMVDLDSDPTKLIEIVEIGKQLLITRGALTTFSIANDIAKYFAIVPALFAGLYPGLDALNVMRLHSPQSAILSAVVFNALVIVALIPLALRGVAYRPGGASRLLSRNLAVYGLGGIAAPFAGITLIDLVIRYLPGMS</sequence>
<comment type="function">
    <text evidence="16">Part of the high-affinity ATP-driven potassium transport (or Kdp) system, which catalyzes the hydrolysis of ATP coupled with the electrogenic transport of potassium into the cytoplasm. This subunit is responsible for energy coupling to the transport system and for the release of the potassium ions to the cytoplasm.</text>
</comment>
<evidence type="ECO:0000259" key="18">
    <source>
        <dbReference type="Pfam" id="PF00122"/>
    </source>
</evidence>
<comment type="subcellular location">
    <subcellularLocation>
        <location evidence="1 16">Cell membrane</location>
        <topology evidence="1 16">Multi-pass membrane protein</topology>
    </subcellularLocation>
</comment>
<dbReference type="InterPro" id="IPR036412">
    <property type="entry name" value="HAD-like_sf"/>
</dbReference>
<keyword evidence="4 16" id="KW-0633">Potassium transport</keyword>
<keyword evidence="8 16" id="KW-0547">Nucleotide-binding</keyword>
<evidence type="ECO:0000256" key="5">
    <source>
        <dbReference type="ARBA" id="ARBA00022553"/>
    </source>
</evidence>
<feature type="active site" description="4-aspartylphosphate intermediate" evidence="16">
    <location>
        <position position="337"/>
    </location>
</feature>
<feature type="transmembrane region" description="Helical" evidence="16">
    <location>
        <begin position="76"/>
        <end position="95"/>
    </location>
</feature>
<dbReference type="PROSITE" id="PS00154">
    <property type="entry name" value="ATPASE_E1_E2"/>
    <property type="match status" value="1"/>
</dbReference>
<evidence type="ECO:0000256" key="13">
    <source>
        <dbReference type="ARBA" id="ARBA00022989"/>
    </source>
</evidence>
<dbReference type="Gene3D" id="2.70.150.10">
    <property type="entry name" value="Calcium-transporting ATPase, cytoplasmic transduction domain A"/>
    <property type="match status" value="1"/>
</dbReference>
<dbReference type="RefSeq" id="WP_231335392.1">
    <property type="nucleotide sequence ID" value="NZ_CP059572.1"/>
</dbReference>
<comment type="subunit">
    <text evidence="16">The system is composed of three essential subunits: KdpA, KdpB and KdpC.</text>
</comment>
<dbReference type="CDD" id="cd02078">
    <property type="entry name" value="P-type_ATPase_K"/>
    <property type="match status" value="1"/>
</dbReference>
<dbReference type="EMBL" id="CP059572">
    <property type="protein sequence ID" value="QXJ22187.1"/>
    <property type="molecule type" value="Genomic_DNA"/>
</dbReference>
<dbReference type="Gene3D" id="3.40.1110.10">
    <property type="entry name" value="Calcium-transporting ATPase, cytoplasmic domain N"/>
    <property type="match status" value="1"/>
</dbReference>
<dbReference type="HAMAP" id="MF_00285">
    <property type="entry name" value="KdpB"/>
    <property type="match status" value="1"/>
</dbReference>
<dbReference type="PANTHER" id="PTHR43743:SF1">
    <property type="entry name" value="POTASSIUM-TRANSPORTING ATPASE ATP-BINDING SUBUNIT"/>
    <property type="match status" value="1"/>
</dbReference>
<keyword evidence="14 16" id="KW-0406">Ion transport</keyword>
<keyword evidence="5 16" id="KW-0597">Phosphoprotein</keyword>
<evidence type="ECO:0000256" key="9">
    <source>
        <dbReference type="ARBA" id="ARBA00022840"/>
    </source>
</evidence>
<evidence type="ECO:0000313" key="20">
    <source>
        <dbReference type="Proteomes" id="UP001049518"/>
    </source>
</evidence>
<keyword evidence="9 16" id="KW-0067">ATP-binding</keyword>
<evidence type="ECO:0000256" key="12">
    <source>
        <dbReference type="ARBA" id="ARBA00022967"/>
    </source>
</evidence>
<dbReference type="InterPro" id="IPR023298">
    <property type="entry name" value="ATPase_P-typ_TM_dom_sf"/>
</dbReference>
<evidence type="ECO:0000256" key="16">
    <source>
        <dbReference type="HAMAP-Rule" id="MF_00285"/>
    </source>
</evidence>
<dbReference type="PANTHER" id="PTHR43743">
    <property type="entry name" value="POTASSIUM-TRANSPORTING ATPASE ATP-BINDING SUBUNIT"/>
    <property type="match status" value="1"/>
</dbReference>
<evidence type="ECO:0000256" key="17">
    <source>
        <dbReference type="SAM" id="MobiDB-lite"/>
    </source>
</evidence>
<evidence type="ECO:0000256" key="10">
    <source>
        <dbReference type="ARBA" id="ARBA00022842"/>
    </source>
</evidence>
<evidence type="ECO:0000256" key="2">
    <source>
        <dbReference type="ARBA" id="ARBA00022448"/>
    </source>
</evidence>
<evidence type="ECO:0000256" key="3">
    <source>
        <dbReference type="ARBA" id="ARBA00022475"/>
    </source>
</evidence>
<evidence type="ECO:0000256" key="14">
    <source>
        <dbReference type="ARBA" id="ARBA00023065"/>
    </source>
</evidence>
<dbReference type="InterPro" id="IPR059000">
    <property type="entry name" value="ATPase_P-type_domA"/>
</dbReference>
<feature type="binding site" evidence="16">
    <location>
        <position position="435"/>
    </location>
    <ligand>
        <name>ATP</name>
        <dbReference type="ChEBI" id="CHEBI:30616"/>
    </ligand>
</feature>
<protein>
    <recommendedName>
        <fullName evidence="16">Potassium-transporting ATPase ATP-binding subunit</fullName>
        <ecNumber evidence="16">7.2.2.6</ecNumber>
    </recommendedName>
    <alternativeName>
        <fullName evidence="16">ATP phosphohydrolase [potassium-transporting] B chain</fullName>
    </alternativeName>
    <alternativeName>
        <fullName evidence="16">Potassium-binding and translocating subunit B</fullName>
    </alternativeName>
    <alternativeName>
        <fullName evidence="16">Potassium-translocating ATPase B chain</fullName>
    </alternativeName>
</protein>
<feature type="transmembrane region" description="Helical" evidence="16">
    <location>
        <begin position="235"/>
        <end position="260"/>
    </location>
</feature>
<keyword evidence="6 16" id="KW-0812">Transmembrane</keyword>
<reference evidence="19" key="1">
    <citation type="submission" date="2020-07" db="EMBL/GenBank/DDBJ databases">
        <authorList>
            <person name="Tarantini F.S."/>
            <person name="Hong K.W."/>
            <person name="Chan K.G."/>
        </authorList>
    </citation>
    <scope>NUCLEOTIDE SEQUENCE</scope>
    <source>
        <strain evidence="19">32-07</strain>
    </source>
</reference>
<accession>A0ABX8QTW5</accession>
<feature type="transmembrane region" description="Helical" evidence="16">
    <location>
        <begin position="280"/>
        <end position="306"/>
    </location>
</feature>
<dbReference type="Pfam" id="PF00702">
    <property type="entry name" value="Hydrolase"/>
    <property type="match status" value="1"/>
</dbReference>
<dbReference type="SUPFAM" id="SSF81665">
    <property type="entry name" value="Calcium ATPase, transmembrane domain M"/>
    <property type="match status" value="1"/>
</dbReference>
<evidence type="ECO:0000256" key="7">
    <source>
        <dbReference type="ARBA" id="ARBA00022723"/>
    </source>
</evidence>
<comment type="caution">
    <text evidence="16">Lacks conserved residue(s) required for the propagation of feature annotation.</text>
</comment>
<dbReference type="InterPro" id="IPR018303">
    <property type="entry name" value="ATPase_P-typ_P_site"/>
</dbReference>
<dbReference type="Gene3D" id="3.40.50.1000">
    <property type="entry name" value="HAD superfamily/HAD-like"/>
    <property type="match status" value="1"/>
</dbReference>
<feature type="binding site" evidence="16">
    <location>
        <begin position="408"/>
        <end position="415"/>
    </location>
    <ligand>
        <name>ATP</name>
        <dbReference type="ChEBI" id="CHEBI:30616"/>
    </ligand>
</feature>
<keyword evidence="3 16" id="KW-1003">Cell membrane</keyword>
<dbReference type="SFLD" id="SFLDS00003">
    <property type="entry name" value="Haloacid_Dehalogenase"/>
    <property type="match status" value="1"/>
</dbReference>
<dbReference type="SUPFAM" id="SSF56784">
    <property type="entry name" value="HAD-like"/>
    <property type="match status" value="1"/>
</dbReference>
<evidence type="ECO:0000256" key="1">
    <source>
        <dbReference type="ARBA" id="ARBA00004651"/>
    </source>
</evidence>
<feature type="binding site" evidence="16">
    <location>
        <position position="562"/>
    </location>
    <ligand>
        <name>Mg(2+)</name>
        <dbReference type="ChEBI" id="CHEBI:18420"/>
    </ligand>
</feature>
<comment type="catalytic activity">
    <reaction evidence="16">
        <text>K(+)(out) + ATP + H2O = K(+)(in) + ADP + phosphate + H(+)</text>
        <dbReference type="Rhea" id="RHEA:16777"/>
        <dbReference type="ChEBI" id="CHEBI:15377"/>
        <dbReference type="ChEBI" id="CHEBI:15378"/>
        <dbReference type="ChEBI" id="CHEBI:29103"/>
        <dbReference type="ChEBI" id="CHEBI:30616"/>
        <dbReference type="ChEBI" id="CHEBI:43474"/>
        <dbReference type="ChEBI" id="CHEBI:456216"/>
        <dbReference type="EC" id="7.2.2.6"/>
    </reaction>
</comment>
<feature type="region of interest" description="Disordered" evidence="17">
    <location>
        <begin position="1"/>
        <end position="25"/>
    </location>
</feature>
<name>A0ABX8QTW5_9ACTN</name>
<gene>
    <name evidence="16 19" type="primary">kdpB</name>
    <name evidence="19" type="ORF">AGRA3207_003148</name>
</gene>
<dbReference type="EC" id="7.2.2.6" evidence="16"/>
<feature type="transmembrane region" description="Helical" evidence="16">
    <location>
        <begin position="50"/>
        <end position="70"/>
    </location>
</feature>
<feature type="transmembrane region" description="Helical" evidence="16">
    <location>
        <begin position="660"/>
        <end position="680"/>
    </location>
</feature>